<dbReference type="Proteomes" id="UP001148838">
    <property type="component" value="Unassembled WGS sequence"/>
</dbReference>
<name>A0ABQ8TSC6_PERAM</name>
<evidence type="ECO:0000313" key="2">
    <source>
        <dbReference type="EMBL" id="KAJ4448625.1"/>
    </source>
</evidence>
<dbReference type="Pfam" id="PF16013">
    <property type="entry name" value="DUF4781"/>
    <property type="match status" value="2"/>
</dbReference>
<proteinExistence type="predicted"/>
<dbReference type="PANTHER" id="PTHR21115:SF0">
    <property type="entry name" value="GH06117P-RELATED"/>
    <property type="match status" value="1"/>
</dbReference>
<accession>A0ABQ8TSC6</accession>
<reference evidence="2 3" key="1">
    <citation type="journal article" date="2022" name="Allergy">
        <title>Genome assembly and annotation of Periplaneta americana reveal a comprehensive cockroach allergen profile.</title>
        <authorList>
            <person name="Wang L."/>
            <person name="Xiong Q."/>
            <person name="Saelim N."/>
            <person name="Wang L."/>
            <person name="Nong W."/>
            <person name="Wan A.T."/>
            <person name="Shi M."/>
            <person name="Liu X."/>
            <person name="Cao Q."/>
            <person name="Hui J.H.L."/>
            <person name="Sookrung N."/>
            <person name="Leung T.F."/>
            <person name="Tungtrongchitr A."/>
            <person name="Tsui S.K.W."/>
        </authorList>
    </citation>
    <scope>NUCLEOTIDE SEQUENCE [LARGE SCALE GENOMIC DNA]</scope>
    <source>
        <strain evidence="2">PWHHKU_190912</strain>
    </source>
</reference>
<dbReference type="EMBL" id="JAJSOF020000003">
    <property type="protein sequence ID" value="KAJ4448625.1"/>
    <property type="molecule type" value="Genomic_DNA"/>
</dbReference>
<keyword evidence="3" id="KW-1185">Reference proteome</keyword>
<gene>
    <name evidence="2" type="ORF">ANN_00015</name>
</gene>
<feature type="domain" description="DUF4781" evidence="1">
    <location>
        <begin position="190"/>
        <end position="305"/>
    </location>
</feature>
<protein>
    <recommendedName>
        <fullName evidence="1">DUF4781 domain-containing protein</fullName>
    </recommendedName>
</protein>
<evidence type="ECO:0000313" key="3">
    <source>
        <dbReference type="Proteomes" id="UP001148838"/>
    </source>
</evidence>
<dbReference type="PANTHER" id="PTHR21115">
    <property type="entry name" value="GH06117P-RELATED"/>
    <property type="match status" value="1"/>
</dbReference>
<comment type="caution">
    <text evidence="2">The sequence shown here is derived from an EMBL/GenBank/DDBJ whole genome shotgun (WGS) entry which is preliminary data.</text>
</comment>
<dbReference type="InterPro" id="IPR031962">
    <property type="entry name" value="DUF4781"/>
</dbReference>
<evidence type="ECO:0000259" key="1">
    <source>
        <dbReference type="Pfam" id="PF16013"/>
    </source>
</evidence>
<feature type="domain" description="DUF4781" evidence="1">
    <location>
        <begin position="7"/>
        <end position="137"/>
    </location>
</feature>
<sequence>MICSQVTKESSCNQFVDSNCRVYKDWNDFLKSNMLPRCTYCYPQNGVYDGDENDKVLLEFGDTPACKFSSRLCSVLDTTSTVVMVGGMAVSAAAIFTTVAAPLAAATAVGSVATGVYGTGRSAAALADRGAHQQSVGLGTPRPAVAGCPCWATLWASPLVKRCVLSPRWPGMEKWSAASPPIDDRHVCCRAGRIAVTALNFGSLTVNGLGLVNGFLVLREKSQTGKLTCLEVFQFASSLLFFTMSAVNVKTADALITEAQNGVIGDFEASLRSNRHRRAFRRVAKQTQGEAGNSMEGNAKVIRGITHIDNKDDFFAGLVRVQKQLGKSKASVKLTDNGMVSINDELHLHPMRFWEIDKMQRQVILDATKNLNQGAWTQEQFDLEVSLLFTHFE</sequence>
<organism evidence="2 3">
    <name type="scientific">Periplaneta americana</name>
    <name type="common">American cockroach</name>
    <name type="synonym">Blatta americana</name>
    <dbReference type="NCBI Taxonomy" id="6978"/>
    <lineage>
        <taxon>Eukaryota</taxon>
        <taxon>Metazoa</taxon>
        <taxon>Ecdysozoa</taxon>
        <taxon>Arthropoda</taxon>
        <taxon>Hexapoda</taxon>
        <taxon>Insecta</taxon>
        <taxon>Pterygota</taxon>
        <taxon>Neoptera</taxon>
        <taxon>Polyneoptera</taxon>
        <taxon>Dictyoptera</taxon>
        <taxon>Blattodea</taxon>
        <taxon>Blattoidea</taxon>
        <taxon>Blattidae</taxon>
        <taxon>Blattinae</taxon>
        <taxon>Periplaneta</taxon>
    </lineage>
</organism>